<dbReference type="AlphaFoldDB" id="A0A167VL23"/>
<dbReference type="Proteomes" id="UP000076874">
    <property type="component" value="Unassembled WGS sequence"/>
</dbReference>
<keyword evidence="1" id="KW-0732">Signal</keyword>
<reference evidence="2 3" key="1">
    <citation type="journal article" date="2016" name="Genome Biol. Evol.">
        <title>Divergent and convergent evolution of fungal pathogenicity.</title>
        <authorList>
            <person name="Shang Y."/>
            <person name="Xiao G."/>
            <person name="Zheng P."/>
            <person name="Cen K."/>
            <person name="Zhan S."/>
            <person name="Wang C."/>
        </authorList>
    </citation>
    <scope>NUCLEOTIDE SEQUENCE [LARGE SCALE GENOMIC DNA]</scope>
    <source>
        <strain evidence="2 3">RCEF 264</strain>
    </source>
</reference>
<comment type="caution">
    <text evidence="2">The sequence shown here is derived from an EMBL/GenBank/DDBJ whole genome shotgun (WGS) entry which is preliminary data.</text>
</comment>
<keyword evidence="3" id="KW-1185">Reference proteome</keyword>
<dbReference type="EMBL" id="AZHD01000006">
    <property type="protein sequence ID" value="OAA62743.1"/>
    <property type="molecule type" value="Genomic_DNA"/>
</dbReference>
<dbReference type="OrthoDB" id="4812218at2759"/>
<organism evidence="2 3">
    <name type="scientific">Niveomyces insectorum RCEF 264</name>
    <dbReference type="NCBI Taxonomy" id="1081102"/>
    <lineage>
        <taxon>Eukaryota</taxon>
        <taxon>Fungi</taxon>
        <taxon>Dikarya</taxon>
        <taxon>Ascomycota</taxon>
        <taxon>Pezizomycotina</taxon>
        <taxon>Sordariomycetes</taxon>
        <taxon>Hypocreomycetidae</taxon>
        <taxon>Hypocreales</taxon>
        <taxon>Cordycipitaceae</taxon>
        <taxon>Niveomyces</taxon>
    </lineage>
</organism>
<sequence>MLFTLFISSMVFIFPQFRPCAGMATYLEEYRSKDYKPQVIETDMGRQIVAPDTPYVAGVYPNGLYFIDTRYDAETASYIKEQIEHAAIPKAGEYLFTDEILATAECRNATTHEPTFVFNPAYARVFFAQTMNRRNPDLKLPEHEPSGDWLVSYDIGLNNPLLQGANTCAEGPDCSSNDECKEYNAGCKTCSRGRIESDCEGSMLNGVSKCHKKKHCKKAVDTPREPGESDSAYYKRMDELHWG</sequence>
<evidence type="ECO:0000313" key="2">
    <source>
        <dbReference type="EMBL" id="OAA62743.1"/>
    </source>
</evidence>
<proteinExistence type="predicted"/>
<feature type="signal peptide" evidence="1">
    <location>
        <begin position="1"/>
        <end position="22"/>
    </location>
</feature>
<evidence type="ECO:0000313" key="3">
    <source>
        <dbReference type="Proteomes" id="UP000076874"/>
    </source>
</evidence>
<evidence type="ECO:0000256" key="1">
    <source>
        <dbReference type="SAM" id="SignalP"/>
    </source>
</evidence>
<feature type="chain" id="PRO_5007893521" evidence="1">
    <location>
        <begin position="23"/>
        <end position="243"/>
    </location>
</feature>
<dbReference type="STRING" id="1081102.A0A167VL23"/>
<accession>A0A167VL23</accession>
<protein>
    <submittedName>
        <fullName evidence="2">Uncharacterized protein</fullName>
    </submittedName>
</protein>
<name>A0A167VL23_9HYPO</name>
<gene>
    <name evidence="2" type="ORF">SPI_04283</name>
</gene>